<dbReference type="PROSITE" id="PS51767">
    <property type="entry name" value="PEPTIDASE_A1"/>
    <property type="match status" value="1"/>
</dbReference>
<dbReference type="PANTHER" id="PTHR47967">
    <property type="entry name" value="OS07G0603500 PROTEIN-RELATED"/>
    <property type="match status" value="1"/>
</dbReference>
<dbReference type="AlphaFoldDB" id="A0AAN9Q4G2"/>
<dbReference type="EMBL" id="JAYMYQ010000006">
    <property type="protein sequence ID" value="KAK7324290.1"/>
    <property type="molecule type" value="Genomic_DNA"/>
</dbReference>
<dbReference type="InterPro" id="IPR021109">
    <property type="entry name" value="Peptidase_aspartic_dom_sf"/>
</dbReference>
<organism evidence="6 7">
    <name type="scientific">Canavalia gladiata</name>
    <name type="common">Sword bean</name>
    <name type="synonym">Dolichos gladiatus</name>
    <dbReference type="NCBI Taxonomy" id="3824"/>
    <lineage>
        <taxon>Eukaryota</taxon>
        <taxon>Viridiplantae</taxon>
        <taxon>Streptophyta</taxon>
        <taxon>Embryophyta</taxon>
        <taxon>Tracheophyta</taxon>
        <taxon>Spermatophyta</taxon>
        <taxon>Magnoliopsida</taxon>
        <taxon>eudicotyledons</taxon>
        <taxon>Gunneridae</taxon>
        <taxon>Pentapetalae</taxon>
        <taxon>rosids</taxon>
        <taxon>fabids</taxon>
        <taxon>Fabales</taxon>
        <taxon>Fabaceae</taxon>
        <taxon>Papilionoideae</taxon>
        <taxon>50 kb inversion clade</taxon>
        <taxon>NPAAA clade</taxon>
        <taxon>indigoferoid/millettioid clade</taxon>
        <taxon>Phaseoleae</taxon>
        <taxon>Canavalia</taxon>
    </lineage>
</organism>
<dbReference type="Proteomes" id="UP001367508">
    <property type="component" value="Unassembled WGS sequence"/>
</dbReference>
<dbReference type="GO" id="GO:0006508">
    <property type="term" value="P:proteolysis"/>
    <property type="evidence" value="ECO:0007669"/>
    <property type="project" value="UniProtKB-KW"/>
</dbReference>
<proteinExistence type="inferred from homology"/>
<dbReference type="InterPro" id="IPR051708">
    <property type="entry name" value="Plant_Aspart_Prot_A1"/>
</dbReference>
<keyword evidence="2" id="KW-0645">Protease</keyword>
<evidence type="ECO:0000256" key="1">
    <source>
        <dbReference type="ARBA" id="ARBA00007447"/>
    </source>
</evidence>
<evidence type="ECO:0000256" key="2">
    <source>
        <dbReference type="ARBA" id="ARBA00022670"/>
    </source>
</evidence>
<reference evidence="6 7" key="1">
    <citation type="submission" date="2024-01" db="EMBL/GenBank/DDBJ databases">
        <title>The genomes of 5 underutilized Papilionoideae crops provide insights into root nodulation and disease resistanc.</title>
        <authorList>
            <person name="Jiang F."/>
        </authorList>
    </citation>
    <scope>NUCLEOTIDE SEQUENCE [LARGE SCALE GENOMIC DNA]</scope>
    <source>
        <strain evidence="6">LVBAO_FW01</strain>
        <tissue evidence="6">Leaves</tissue>
    </source>
</reference>
<dbReference type="GO" id="GO:0008233">
    <property type="term" value="F:peptidase activity"/>
    <property type="evidence" value="ECO:0007669"/>
    <property type="project" value="UniProtKB-KW"/>
</dbReference>
<dbReference type="SUPFAM" id="SSF50630">
    <property type="entry name" value="Acid proteases"/>
    <property type="match status" value="1"/>
</dbReference>
<name>A0AAN9Q4G2_CANGL</name>
<dbReference type="InterPro" id="IPR033121">
    <property type="entry name" value="PEPTIDASE_A1"/>
</dbReference>
<feature type="chain" id="PRO_5042821128" description="Peptidase A1 domain-containing protein" evidence="4">
    <location>
        <begin position="19"/>
        <end position="151"/>
    </location>
</feature>
<keyword evidence="7" id="KW-1185">Reference proteome</keyword>
<evidence type="ECO:0000259" key="5">
    <source>
        <dbReference type="PROSITE" id="PS51767"/>
    </source>
</evidence>
<protein>
    <recommendedName>
        <fullName evidence="5">Peptidase A1 domain-containing protein</fullName>
    </recommendedName>
</protein>
<evidence type="ECO:0000256" key="4">
    <source>
        <dbReference type="SAM" id="SignalP"/>
    </source>
</evidence>
<evidence type="ECO:0000313" key="6">
    <source>
        <dbReference type="EMBL" id="KAK7324290.1"/>
    </source>
</evidence>
<dbReference type="Pfam" id="PF14543">
    <property type="entry name" value="TAXi_N"/>
    <property type="match status" value="1"/>
</dbReference>
<evidence type="ECO:0000256" key="3">
    <source>
        <dbReference type="ARBA" id="ARBA00022801"/>
    </source>
</evidence>
<gene>
    <name evidence="6" type="ORF">VNO77_27823</name>
</gene>
<dbReference type="GO" id="GO:0005576">
    <property type="term" value="C:extracellular region"/>
    <property type="evidence" value="ECO:0007669"/>
    <property type="project" value="TreeGrafter"/>
</dbReference>
<dbReference type="Gene3D" id="2.40.70.10">
    <property type="entry name" value="Acid Proteases"/>
    <property type="match status" value="1"/>
</dbReference>
<dbReference type="InterPro" id="IPR032861">
    <property type="entry name" value="TAXi_N"/>
</dbReference>
<keyword evidence="3" id="KW-0378">Hydrolase</keyword>
<keyword evidence="4" id="KW-0732">Signal</keyword>
<comment type="similarity">
    <text evidence="1">Belongs to the peptidase A1 family.</text>
</comment>
<dbReference type="PANTHER" id="PTHR47967:SF128">
    <property type="entry name" value="ASPARTIC PROTEINASE CDR1-LIKE"/>
    <property type="match status" value="1"/>
</dbReference>
<sequence length="151" mass="16734">MKKVILLFIILLTPSTLSFIEAKFGNGFSADLFHYHSPLSPFYNSSMTQAEILLKDALHSISRYNNLLNFTIGGNKAETVVLKDGMGAYIAKIFIGTPAVESFVSVDTASGLLWLQCMPCTNCLPQMPPSWIQANPQLTKFYPVTLILVDR</sequence>
<feature type="signal peptide" evidence="4">
    <location>
        <begin position="1"/>
        <end position="18"/>
    </location>
</feature>
<comment type="caution">
    <text evidence="6">The sequence shown here is derived from an EMBL/GenBank/DDBJ whole genome shotgun (WGS) entry which is preliminary data.</text>
</comment>
<evidence type="ECO:0000313" key="7">
    <source>
        <dbReference type="Proteomes" id="UP001367508"/>
    </source>
</evidence>
<accession>A0AAN9Q4G2</accession>
<feature type="domain" description="Peptidase A1" evidence="5">
    <location>
        <begin position="89"/>
        <end position="151"/>
    </location>
</feature>